<name>A0A834KCJ1_VESGE</name>
<evidence type="ECO:0000313" key="1">
    <source>
        <dbReference type="EMBL" id="KAF7403452.1"/>
    </source>
</evidence>
<evidence type="ECO:0000313" key="2">
    <source>
        <dbReference type="Proteomes" id="UP000617340"/>
    </source>
</evidence>
<gene>
    <name evidence="1" type="ORF">HZH68_006246</name>
</gene>
<protein>
    <submittedName>
        <fullName evidence="1">Uncharacterized protein</fullName>
    </submittedName>
</protein>
<reference evidence="1" key="1">
    <citation type="journal article" date="2020" name="G3 (Bethesda)">
        <title>High-Quality Assemblies for Three Invasive Social Wasps from the &lt;i&gt;Vespula&lt;/i&gt; Genus.</title>
        <authorList>
            <person name="Harrop T.W.R."/>
            <person name="Guhlin J."/>
            <person name="McLaughlin G.M."/>
            <person name="Permina E."/>
            <person name="Stockwell P."/>
            <person name="Gilligan J."/>
            <person name="Le Lec M.F."/>
            <person name="Gruber M.A.M."/>
            <person name="Quinn O."/>
            <person name="Lovegrove M."/>
            <person name="Duncan E.J."/>
            <person name="Remnant E.J."/>
            <person name="Van Eeckhoven J."/>
            <person name="Graham B."/>
            <person name="Knapp R.A."/>
            <person name="Langford K.W."/>
            <person name="Kronenberg Z."/>
            <person name="Press M.O."/>
            <person name="Eacker S.M."/>
            <person name="Wilson-Rankin E.E."/>
            <person name="Purcell J."/>
            <person name="Lester P.J."/>
            <person name="Dearden P.K."/>
        </authorList>
    </citation>
    <scope>NUCLEOTIDE SEQUENCE</scope>
    <source>
        <strain evidence="1">Linc-1</strain>
    </source>
</reference>
<keyword evidence="2" id="KW-1185">Reference proteome</keyword>
<sequence length="71" mass="8269">MYWLCGITHCVCTVMYYTPLILGSYPWSRSGLAWDSLVRKSTRFDSNSKLNDKSLRIQTLPSVESMSSWYH</sequence>
<dbReference type="AlphaFoldDB" id="A0A834KCJ1"/>
<dbReference type="Proteomes" id="UP000617340">
    <property type="component" value="Unassembled WGS sequence"/>
</dbReference>
<accession>A0A834KCJ1</accession>
<dbReference type="EMBL" id="JACSDZ010000005">
    <property type="protein sequence ID" value="KAF7403452.1"/>
    <property type="molecule type" value="Genomic_DNA"/>
</dbReference>
<comment type="caution">
    <text evidence="1">The sequence shown here is derived from an EMBL/GenBank/DDBJ whole genome shotgun (WGS) entry which is preliminary data.</text>
</comment>
<organism evidence="1 2">
    <name type="scientific">Vespula germanica</name>
    <name type="common">German yellow jacket</name>
    <name type="synonym">Paravespula germanica</name>
    <dbReference type="NCBI Taxonomy" id="30212"/>
    <lineage>
        <taxon>Eukaryota</taxon>
        <taxon>Metazoa</taxon>
        <taxon>Ecdysozoa</taxon>
        <taxon>Arthropoda</taxon>
        <taxon>Hexapoda</taxon>
        <taxon>Insecta</taxon>
        <taxon>Pterygota</taxon>
        <taxon>Neoptera</taxon>
        <taxon>Endopterygota</taxon>
        <taxon>Hymenoptera</taxon>
        <taxon>Apocrita</taxon>
        <taxon>Aculeata</taxon>
        <taxon>Vespoidea</taxon>
        <taxon>Vespidae</taxon>
        <taxon>Vespinae</taxon>
        <taxon>Vespula</taxon>
    </lineage>
</organism>
<proteinExistence type="predicted"/>